<reference evidence="2 3" key="1">
    <citation type="submission" date="2018-08" db="EMBL/GenBank/DDBJ databases">
        <title>Isolation, diversity and antifungal activity of Actinobacteria from cow dung.</title>
        <authorList>
            <person name="Ling L."/>
        </authorList>
    </citation>
    <scope>NUCLEOTIDE SEQUENCE [LARGE SCALE GENOMIC DNA]</scope>
    <source>
        <strain evidence="2 3">NEAU-LLE</strain>
    </source>
</reference>
<comment type="caution">
    <text evidence="2">The sequence shown here is derived from an EMBL/GenBank/DDBJ whole genome shotgun (WGS) entry which is preliminary data.</text>
</comment>
<keyword evidence="3" id="KW-1185">Reference proteome</keyword>
<feature type="signal peptide" evidence="1">
    <location>
        <begin position="1"/>
        <end position="26"/>
    </location>
</feature>
<dbReference type="InterPro" id="IPR011042">
    <property type="entry name" value="6-blade_b-propeller_TolB-like"/>
</dbReference>
<dbReference type="InterPro" id="IPR048031">
    <property type="entry name" value="ScyD/ScyE-like"/>
</dbReference>
<evidence type="ECO:0000256" key="1">
    <source>
        <dbReference type="SAM" id="SignalP"/>
    </source>
</evidence>
<feature type="chain" id="PRO_5016985881" evidence="1">
    <location>
        <begin position="27"/>
        <end position="365"/>
    </location>
</feature>
<keyword evidence="1" id="KW-0732">Signal</keyword>
<gene>
    <name evidence="2" type="ORF">DY023_04600</name>
</gene>
<dbReference type="RefSeq" id="WP_116241176.1">
    <property type="nucleotide sequence ID" value="NZ_QUAB01000024.1"/>
</dbReference>
<dbReference type="SUPFAM" id="SSF63825">
    <property type="entry name" value="YWTD domain"/>
    <property type="match status" value="1"/>
</dbReference>
<organism evidence="2 3">
    <name type="scientific">Microbacterium bovistercoris</name>
    <dbReference type="NCBI Taxonomy" id="2293570"/>
    <lineage>
        <taxon>Bacteria</taxon>
        <taxon>Bacillati</taxon>
        <taxon>Actinomycetota</taxon>
        <taxon>Actinomycetes</taxon>
        <taxon>Micrococcales</taxon>
        <taxon>Microbacteriaceae</taxon>
        <taxon>Microbacterium</taxon>
    </lineage>
</organism>
<dbReference type="SUPFAM" id="SSF63829">
    <property type="entry name" value="Calcium-dependent phosphotriesterase"/>
    <property type="match status" value="1"/>
</dbReference>
<proteinExistence type="predicted"/>
<protein>
    <submittedName>
        <fullName evidence="2">ScyD/ScyE family protein</fullName>
    </submittedName>
</protein>
<dbReference type="AlphaFoldDB" id="A0A371NW36"/>
<accession>A0A371NW36</accession>
<dbReference type="Gene3D" id="2.120.10.30">
    <property type="entry name" value="TolB, C-terminal domain"/>
    <property type="match status" value="1"/>
</dbReference>
<evidence type="ECO:0000313" key="3">
    <source>
        <dbReference type="Proteomes" id="UP000262172"/>
    </source>
</evidence>
<dbReference type="EMBL" id="QUAB01000024">
    <property type="protein sequence ID" value="REJ06987.1"/>
    <property type="molecule type" value="Genomic_DNA"/>
</dbReference>
<evidence type="ECO:0000313" key="2">
    <source>
        <dbReference type="EMBL" id="REJ06987.1"/>
    </source>
</evidence>
<dbReference type="Proteomes" id="UP000262172">
    <property type="component" value="Unassembled WGS sequence"/>
</dbReference>
<name>A0A371NW36_9MICO</name>
<sequence length="365" mass="37843">MRTARLLAASGITAAFVLIAPTFASAASDPPAPEVWSTQLAAPFSLEIDGPRVLVADGGTGVLGQLQPDGAIAPIVTGVDGLSGVAVRGKWLAYTSTHTQMPEFINTASGLNIRTPKGVRIYADTHAWEVAHNPDEVNTYGPQSEDPCVLSVLGPRYEGLIDSHAYSVASWDGKWIVADAGANALFEIDDSGHISTLAVLPPQSAKITEEAVTELGMPECLIGTTYDFEPVPTDVEVGSDGMLYVTTLPGGPESAALGARGALWRVDPATGDAEWLAGGFLGATNLALGKDGQIYVSELFGGKITEVTGAHTTRTYAQLPGVVTVETAPNGTVWAATMGNEEPPAPGTIVSISNGKVTVQANVKH</sequence>
<dbReference type="OrthoDB" id="928769at2"/>
<dbReference type="NCBIfam" id="NF033206">
    <property type="entry name" value="ScyE_fam"/>
    <property type="match status" value="1"/>
</dbReference>